<evidence type="ECO:0000313" key="3">
    <source>
        <dbReference type="Proteomes" id="UP001500194"/>
    </source>
</evidence>
<gene>
    <name evidence="2" type="ORF">GCM10009019_08490</name>
</gene>
<dbReference type="Proteomes" id="UP001500194">
    <property type="component" value="Unassembled WGS sequence"/>
</dbReference>
<accession>A0AAV3SYM6</accession>
<evidence type="ECO:0000259" key="1">
    <source>
        <dbReference type="Pfam" id="PF24351"/>
    </source>
</evidence>
<keyword evidence="3" id="KW-1185">Reference proteome</keyword>
<dbReference type="InterPro" id="IPR055933">
    <property type="entry name" value="DUF7511"/>
</dbReference>
<reference evidence="2 3" key="1">
    <citation type="journal article" date="2019" name="Int. J. Syst. Evol. Microbiol.">
        <title>The Global Catalogue of Microorganisms (GCM) 10K type strain sequencing project: providing services to taxonomists for standard genome sequencing and annotation.</title>
        <authorList>
            <consortium name="The Broad Institute Genomics Platform"/>
            <consortium name="The Broad Institute Genome Sequencing Center for Infectious Disease"/>
            <person name="Wu L."/>
            <person name="Ma J."/>
        </authorList>
    </citation>
    <scope>NUCLEOTIDE SEQUENCE [LARGE SCALE GENOMIC DNA]</scope>
    <source>
        <strain evidence="2 3">JCM 16327</strain>
    </source>
</reference>
<proteinExistence type="predicted"/>
<name>A0AAV3SYM6_9EURY</name>
<feature type="domain" description="DUF7511" evidence="1">
    <location>
        <begin position="30"/>
        <end position="73"/>
    </location>
</feature>
<dbReference type="EMBL" id="BAAADU010000002">
    <property type="protein sequence ID" value="GAA0648266.1"/>
    <property type="molecule type" value="Genomic_DNA"/>
</dbReference>
<dbReference type="Pfam" id="PF24351">
    <property type="entry name" value="DUF7511"/>
    <property type="match status" value="1"/>
</dbReference>
<comment type="caution">
    <text evidence="2">The sequence shown here is derived from an EMBL/GenBank/DDBJ whole genome shotgun (WGS) entry which is preliminary data.</text>
</comment>
<sequence>MSGTDAHDAATCAERGELPRASQRWPRFQLDCRVESYPGGDECTVYPADAPEDDVTTWLTAKGEAFVSLADCR</sequence>
<organism evidence="2 3">
    <name type="scientific">Salarchaeum japonicum</name>
    <dbReference type="NCBI Taxonomy" id="555573"/>
    <lineage>
        <taxon>Archaea</taxon>
        <taxon>Methanobacteriati</taxon>
        <taxon>Methanobacteriota</taxon>
        <taxon>Stenosarchaea group</taxon>
        <taxon>Halobacteria</taxon>
        <taxon>Halobacteriales</taxon>
        <taxon>Halobacteriaceae</taxon>
    </lineage>
</organism>
<dbReference type="RefSeq" id="WP_227261444.1">
    <property type="nucleotide sequence ID" value="NZ_BAAADU010000002.1"/>
</dbReference>
<dbReference type="AlphaFoldDB" id="A0AAV3SYM6"/>
<protein>
    <recommendedName>
        <fullName evidence="1">DUF7511 domain-containing protein</fullName>
    </recommendedName>
</protein>
<evidence type="ECO:0000313" key="2">
    <source>
        <dbReference type="EMBL" id="GAA0648266.1"/>
    </source>
</evidence>
<dbReference type="GeneID" id="68572027"/>